<dbReference type="Proteomes" id="UP000077013">
    <property type="component" value="Unassembled WGS sequence"/>
</dbReference>
<dbReference type="OrthoDB" id="1090702at2"/>
<accession>A0A167HLZ1</accession>
<dbReference type="EMBL" id="LRXL01000037">
    <property type="protein sequence ID" value="OAB78752.1"/>
    <property type="molecule type" value="Genomic_DNA"/>
</dbReference>
<dbReference type="STRING" id="1763537.ULVI_09220"/>
<organism evidence="1 2">
    <name type="scientific">Cochleicola gelatinilyticus</name>
    <dbReference type="NCBI Taxonomy" id="1763537"/>
    <lineage>
        <taxon>Bacteria</taxon>
        <taxon>Pseudomonadati</taxon>
        <taxon>Bacteroidota</taxon>
        <taxon>Flavobacteriia</taxon>
        <taxon>Flavobacteriales</taxon>
        <taxon>Flavobacteriaceae</taxon>
        <taxon>Cochleicola</taxon>
    </lineage>
</organism>
<evidence type="ECO:0000313" key="1">
    <source>
        <dbReference type="EMBL" id="OAB78752.1"/>
    </source>
</evidence>
<dbReference type="AlphaFoldDB" id="A0A167HLZ1"/>
<evidence type="ECO:0000313" key="2">
    <source>
        <dbReference type="Proteomes" id="UP000077013"/>
    </source>
</evidence>
<gene>
    <name evidence="1" type="ORF">ULVI_09220</name>
</gene>
<evidence type="ECO:0008006" key="3">
    <source>
        <dbReference type="Google" id="ProtNLM"/>
    </source>
</evidence>
<dbReference type="RefSeq" id="WP_068592057.1">
    <property type="nucleotide sequence ID" value="NZ_LRXL01000037.1"/>
</dbReference>
<keyword evidence="2" id="KW-1185">Reference proteome</keyword>
<proteinExistence type="predicted"/>
<protein>
    <recommendedName>
        <fullName evidence="3">Type VI secretion protein</fullName>
    </recommendedName>
</protein>
<reference evidence="1 2" key="1">
    <citation type="submission" date="2016-02" db="EMBL/GenBank/DDBJ databases">
        <title>Ulvibacter sp. LPB0005, isolated from Thais luteostoma.</title>
        <authorList>
            <person name="Shin S.-K."/>
            <person name="Yi H."/>
        </authorList>
    </citation>
    <scope>NUCLEOTIDE SEQUENCE [LARGE SCALE GENOMIC DNA]</scope>
    <source>
        <strain evidence="1 2">LPB0005</strain>
    </source>
</reference>
<comment type="caution">
    <text evidence="1">The sequence shown here is derived from an EMBL/GenBank/DDBJ whole genome shotgun (WGS) entry which is preliminary data.</text>
</comment>
<sequence>MKGGNKKHRVNWVDGMKINKNHFIEMENSLVHIVANSEVKNLTPVNFGLLPELKDNEPSIDVSVSLDGTDSIEVVLHACRAVTLGGFQIDISKETSALMEQSGYILKHQYDINKEETAWFVVVSVNPYKRIPVGEANPNEEPPRHPFVFSEYKLDVLPQSETSKKELGLYYVTLGKIILEDGVPVLEEDFIPPCRSIQSHPDLKFTYTEIGAFLNQMEAYSMHIIQKIYQKKQTNDLAHMALHLSQQVLYYLSQAISEFRFKDKYEPPIAMISKLVNLARVIKSSLDVYVGTGKEDFLNYLTDWCDLNQGAFENVLVEMIDVEYVHTDINAALYKVSSFTRLMLSLFKQLNDLDYIGKKSGSNIFVKEKVVEESEVKNRRSFLLD</sequence>
<name>A0A167HLZ1_9FLAO</name>